<dbReference type="Proteomes" id="UP001140453">
    <property type="component" value="Unassembled WGS sequence"/>
</dbReference>
<feature type="compositionally biased region" description="Gly residues" evidence="1">
    <location>
        <begin position="182"/>
        <end position="197"/>
    </location>
</feature>
<evidence type="ECO:0000256" key="1">
    <source>
        <dbReference type="SAM" id="MobiDB-lite"/>
    </source>
</evidence>
<evidence type="ECO:0000313" key="3">
    <source>
        <dbReference type="Proteomes" id="UP001140453"/>
    </source>
</evidence>
<gene>
    <name evidence="2" type="ORF">N0V93_008128</name>
</gene>
<feature type="compositionally biased region" description="Basic residues" evidence="1">
    <location>
        <begin position="301"/>
        <end position="311"/>
    </location>
</feature>
<keyword evidence="3" id="KW-1185">Reference proteome</keyword>
<accession>A0A9W8YNJ1</accession>
<name>A0A9W8YNJ1_9PEZI</name>
<feature type="compositionally biased region" description="Polar residues" evidence="1">
    <location>
        <begin position="1"/>
        <end position="23"/>
    </location>
</feature>
<proteinExistence type="predicted"/>
<feature type="region of interest" description="Disordered" evidence="1">
    <location>
        <begin position="1"/>
        <end position="52"/>
    </location>
</feature>
<evidence type="ECO:0000313" key="2">
    <source>
        <dbReference type="EMBL" id="KAJ4387533.1"/>
    </source>
</evidence>
<reference evidence="2" key="1">
    <citation type="submission" date="2022-10" db="EMBL/GenBank/DDBJ databases">
        <title>Tapping the CABI collections for fungal endophytes: first genome assemblies for Collariella, Neodidymelliopsis, Ascochyta clinopodiicola, Didymella pomorum, Didymosphaeria variabile, Neocosmospora piperis and Neocucurbitaria cava.</title>
        <authorList>
            <person name="Hill R."/>
        </authorList>
    </citation>
    <scope>NUCLEOTIDE SEQUENCE</scope>
    <source>
        <strain evidence="2">IMI 355082</strain>
    </source>
</reference>
<feature type="region of interest" description="Disordered" evidence="1">
    <location>
        <begin position="293"/>
        <end position="328"/>
    </location>
</feature>
<dbReference type="AlphaFoldDB" id="A0A9W8YNJ1"/>
<feature type="compositionally biased region" description="Polar residues" evidence="1">
    <location>
        <begin position="319"/>
        <end position="328"/>
    </location>
</feature>
<dbReference type="OrthoDB" id="5242988at2759"/>
<feature type="compositionally biased region" description="Basic and acidic residues" evidence="1">
    <location>
        <begin position="171"/>
        <end position="181"/>
    </location>
</feature>
<feature type="region of interest" description="Disordered" evidence="1">
    <location>
        <begin position="168"/>
        <end position="259"/>
    </location>
</feature>
<evidence type="ECO:0008006" key="4">
    <source>
        <dbReference type="Google" id="ProtNLM"/>
    </source>
</evidence>
<feature type="compositionally biased region" description="Basic residues" evidence="1">
    <location>
        <begin position="33"/>
        <end position="42"/>
    </location>
</feature>
<dbReference type="EMBL" id="JAPEVB010000005">
    <property type="protein sequence ID" value="KAJ4387533.1"/>
    <property type="molecule type" value="Genomic_DNA"/>
</dbReference>
<comment type="caution">
    <text evidence="2">The sequence shown here is derived from an EMBL/GenBank/DDBJ whole genome shotgun (WGS) entry which is preliminary data.</text>
</comment>
<protein>
    <recommendedName>
        <fullName evidence="4">C2H2-type domain-containing protein</fullName>
    </recommendedName>
</protein>
<feature type="compositionally biased region" description="Polar residues" evidence="1">
    <location>
        <begin position="224"/>
        <end position="238"/>
    </location>
</feature>
<organism evidence="2 3">
    <name type="scientific">Gnomoniopsis smithogilvyi</name>
    <dbReference type="NCBI Taxonomy" id="1191159"/>
    <lineage>
        <taxon>Eukaryota</taxon>
        <taxon>Fungi</taxon>
        <taxon>Dikarya</taxon>
        <taxon>Ascomycota</taxon>
        <taxon>Pezizomycotina</taxon>
        <taxon>Sordariomycetes</taxon>
        <taxon>Sordariomycetidae</taxon>
        <taxon>Diaporthales</taxon>
        <taxon>Gnomoniaceae</taxon>
        <taxon>Gnomoniopsis</taxon>
    </lineage>
</organism>
<sequence length="478" mass="50970">MASSNYSGQPSQGNMAKDSQNPGMSHHDSTKSNNRHSKKHHTTTTTIPAVPPAHPRLLQSAQHSLTPVPTIDLEMMPATQGLNEWGAFTGGGICSDYLGTFGLGPLLLRHGRVDDEAGTGRTTGTTPRSLTGRDLVEMERLLRNDPVSFNPMQAISWARLDENVVKAPLPQRDKESIEKGEGPGGSLRGSGGSGGGAEYRQSVSSATASGKACQSAGDDRAAYRTTSNRGISLSTSTPKDVDQRYSGSQGPTASVVGSVDRSASSMDVAGSNECGVSVPPVIVSALDTTRQVDSFDPQVHQQRKRYHRREKRTGPSPVDTYTQQASTYQPSPLPIPSPLSSVPAQPLPSRVAYTVYSTNSTSAQSFHPSTSPPVQDTGLLVRFAPSFQAQFPSEAQLNSHYLSGHAAGHNDYDGRPRPCPAGFACSWTLCGASGFTSTNALVWHVKAEHLLLCPVPGCCNRVFPSWKQVDAHIKNRDA</sequence>